<protein>
    <submittedName>
        <fullName evidence="2">Uncharacterized protein</fullName>
    </submittedName>
</protein>
<organism evidence="2 3">
    <name type="scientific">Cupriavidus campinensis</name>
    <dbReference type="NCBI Taxonomy" id="151783"/>
    <lineage>
        <taxon>Bacteria</taxon>
        <taxon>Pseudomonadati</taxon>
        <taxon>Pseudomonadota</taxon>
        <taxon>Betaproteobacteria</taxon>
        <taxon>Burkholderiales</taxon>
        <taxon>Burkholderiaceae</taxon>
        <taxon>Cupriavidus</taxon>
    </lineage>
</organism>
<accession>A0ABY3EFG1</accession>
<gene>
    <name evidence="2" type="ORF">FGG12_26745</name>
</gene>
<feature type="signal peptide" evidence="1">
    <location>
        <begin position="1"/>
        <end position="22"/>
    </location>
</feature>
<evidence type="ECO:0000313" key="3">
    <source>
        <dbReference type="Proteomes" id="UP000318943"/>
    </source>
</evidence>
<feature type="chain" id="PRO_5045699898" evidence="1">
    <location>
        <begin position="23"/>
        <end position="294"/>
    </location>
</feature>
<comment type="caution">
    <text evidence="2">The sequence shown here is derived from an EMBL/GenBank/DDBJ whole genome shotgun (WGS) entry which is preliminary data.</text>
</comment>
<name>A0ABY3EFG1_9BURK</name>
<dbReference type="EMBL" id="VCIZ01000023">
    <property type="protein sequence ID" value="TSP09666.1"/>
    <property type="molecule type" value="Genomic_DNA"/>
</dbReference>
<evidence type="ECO:0000256" key="1">
    <source>
        <dbReference type="SAM" id="SignalP"/>
    </source>
</evidence>
<sequence>MKPLRCLLVLIGTFTLSNGATASPQEPDELPTRYVSAPNLPYSSMQEWEGRVAVVRARSGSYGVRDPSTRREILRPNWKAVEIIQARHPSPAVAPPVPAYLLATQVRMQLFTLSGEPVDVPPFDRIEVLHDFFVSLRPGLMLWKTTDLQAKTCMLYSMGFRPLLRTPMPLDVFGKCPAEYFKEYSSFAFTDTAEKSRIYRKELAGPEGLLLPTAANIDGTIVFRYEDGSLVLRRRRGGPLEYRLVNAAAQDVQGASFSRFRTFGRRPLVLHEGKWRTLNPDGTLGSRLLFRFSS</sequence>
<keyword evidence="1" id="KW-0732">Signal</keyword>
<keyword evidence="3" id="KW-1185">Reference proteome</keyword>
<evidence type="ECO:0000313" key="2">
    <source>
        <dbReference type="EMBL" id="TSP09666.1"/>
    </source>
</evidence>
<dbReference type="RefSeq" id="WP_144202740.1">
    <property type="nucleotide sequence ID" value="NZ_VCIZ01000023.1"/>
</dbReference>
<proteinExistence type="predicted"/>
<reference evidence="2 3" key="1">
    <citation type="submission" date="2019-05" db="EMBL/GenBank/DDBJ databases">
        <title>Whole genome sequence analysis of Cupriavidus campinensis S14E4C strain.</title>
        <authorList>
            <person name="Abbaszade G."/>
            <person name="Szabo A."/>
            <person name="Toumi M."/>
            <person name="Toth E."/>
        </authorList>
    </citation>
    <scope>NUCLEOTIDE SEQUENCE [LARGE SCALE GENOMIC DNA]</scope>
    <source>
        <strain evidence="2 3">S14E4C</strain>
    </source>
</reference>
<dbReference type="Proteomes" id="UP000318943">
    <property type="component" value="Unassembled WGS sequence"/>
</dbReference>